<keyword evidence="2" id="KW-1185">Reference proteome</keyword>
<accession>A0ACC1JBC1</accession>
<evidence type="ECO:0000313" key="1">
    <source>
        <dbReference type="EMBL" id="KAJ1944859.1"/>
    </source>
</evidence>
<reference evidence="1" key="1">
    <citation type="submission" date="2022-07" db="EMBL/GenBank/DDBJ databases">
        <title>Phylogenomic reconstructions and comparative analyses of Kickxellomycotina fungi.</title>
        <authorList>
            <person name="Reynolds N.K."/>
            <person name="Stajich J.E."/>
            <person name="Barry K."/>
            <person name="Grigoriev I.V."/>
            <person name="Crous P."/>
            <person name="Smith M.E."/>
        </authorList>
    </citation>
    <scope>NUCLEOTIDE SEQUENCE</scope>
    <source>
        <strain evidence="1">NRRL 5244</strain>
    </source>
</reference>
<proteinExistence type="predicted"/>
<gene>
    <name evidence="1" type="primary">lub1</name>
    <name evidence="1" type="ORF">FBU59_002482</name>
</gene>
<organism evidence="1 2">
    <name type="scientific">Linderina macrospora</name>
    <dbReference type="NCBI Taxonomy" id="4868"/>
    <lineage>
        <taxon>Eukaryota</taxon>
        <taxon>Fungi</taxon>
        <taxon>Fungi incertae sedis</taxon>
        <taxon>Zoopagomycota</taxon>
        <taxon>Kickxellomycotina</taxon>
        <taxon>Kickxellomycetes</taxon>
        <taxon>Kickxellales</taxon>
        <taxon>Kickxellaceae</taxon>
        <taxon>Linderina</taxon>
    </lineage>
</organism>
<evidence type="ECO:0000313" key="2">
    <source>
        <dbReference type="Proteomes" id="UP001150603"/>
    </source>
</evidence>
<feature type="non-terminal residue" evidence="1">
    <location>
        <position position="677"/>
    </location>
</feature>
<comment type="caution">
    <text evidence="1">The sequence shown here is derived from an EMBL/GenBank/DDBJ whole genome shotgun (WGS) entry which is preliminary data.</text>
</comment>
<dbReference type="Proteomes" id="UP001150603">
    <property type="component" value="Unassembled WGS sequence"/>
</dbReference>
<sequence length="677" mass="72286">MVFKLSASLSGHTSDVRALAAQGNDTLISASRDKTGRLWKRTAPSSFSEDSVLIDHTGYVNSVAAIPATAKYPDGLIATGGADKIIRLWDPTNPSKPVSKLAGHTDNICALAVSKDGKTLVSGSWDKTAKVWEDGVLKHTLQGHAHAVWSVLVLNDGSVLTGSADKTIRRWVDGVSKHVYAGHTDCVRALAALPGIGFVSSGNDSAIRTWSIDGACLGELYEHSSFVYSVDVLPDGAIISGGEDRCVKVWRNGEVEQTILVPSTSVWTVVGLLNGDIACGTSDGMVRVFTTDSERLASKEVAKEFEDANASFAMNKKTMGGLDTSKLPGKERLSQAGTKDQQVIMVKEGTVVEAYQWDQSSQQWSKVGEVVDAVGQTQKQVYDGKEYDYVFDVDIQEGAPPLKLPYNVTENVYSVAQKFLERNQLNMEYVDQVVDFIIKNTNGAQLGGDQNQGADPFTGGSRYVPAGTGQAAAGGHSADPFTGGNRYVPSGSSAGGFSNYSPPRDYIINKQGNVQAIVNKFAEFNGLLSNDSDGTAVTESQIEVIRGIEATVTSGKAVSPEAVDVVLKAVLAWPKNKRFPGLDLLRLVVASSPVAFSRFVDGKGFVEIIGAATGFFTLLSSSQAVLSKEDEINLMMGARALANSFAHAEGIELVWASRNEILTALNDSWLAVTNKNL</sequence>
<dbReference type="EMBL" id="JANBPW010001361">
    <property type="protein sequence ID" value="KAJ1944859.1"/>
    <property type="molecule type" value="Genomic_DNA"/>
</dbReference>
<name>A0ACC1JBC1_9FUNG</name>
<protein>
    <submittedName>
        <fullName evidence="1">WD repeat protein Lub1</fullName>
    </submittedName>
</protein>